<feature type="transmembrane region" description="Helical" evidence="1">
    <location>
        <begin position="133"/>
        <end position="154"/>
    </location>
</feature>
<feature type="transmembrane region" description="Helical" evidence="1">
    <location>
        <begin position="106"/>
        <end position="126"/>
    </location>
</feature>
<evidence type="ECO:0000313" key="3">
    <source>
        <dbReference type="Proteomes" id="UP000231644"/>
    </source>
</evidence>
<reference evidence="2 3" key="1">
    <citation type="submission" date="2016-10" db="EMBL/GenBank/DDBJ databases">
        <authorList>
            <person name="de Groot N.N."/>
        </authorList>
    </citation>
    <scope>NUCLEOTIDE SEQUENCE [LARGE SCALE GENOMIC DNA]</scope>
    <source>
        <strain evidence="2 3">DSM 29619</strain>
    </source>
</reference>
<dbReference type="STRING" id="517719.SAMN05421762_0373"/>
<accession>A0A1I1HYQ9</accession>
<feature type="transmembrane region" description="Helical" evidence="1">
    <location>
        <begin position="73"/>
        <end position="94"/>
    </location>
</feature>
<evidence type="ECO:0000313" key="2">
    <source>
        <dbReference type="EMBL" id="SFC27098.1"/>
    </source>
</evidence>
<dbReference type="RefSeq" id="WP_093449654.1">
    <property type="nucleotide sequence ID" value="NZ_BAABWI010000001.1"/>
</dbReference>
<gene>
    <name evidence="2" type="ORF">SAMN05421762_0373</name>
</gene>
<keyword evidence="1" id="KW-0472">Membrane</keyword>
<dbReference type="InterPro" id="IPR049713">
    <property type="entry name" value="Pr6Pr-like"/>
</dbReference>
<feature type="transmembrane region" description="Helical" evidence="1">
    <location>
        <begin position="174"/>
        <end position="199"/>
    </location>
</feature>
<protein>
    <recommendedName>
        <fullName evidence="4">FAR-17a/AIG1-like protein</fullName>
    </recommendedName>
</protein>
<evidence type="ECO:0008006" key="4">
    <source>
        <dbReference type="Google" id="ProtNLM"/>
    </source>
</evidence>
<dbReference type="OrthoDB" id="9809977at2"/>
<dbReference type="AlphaFoldDB" id="A0A1I1HYQ9"/>
<sequence length="205" mass="22366">MPLSPPARSLALIVALLAVASLVAQFTASQITHPDEGLFATLWRLGRFFTILTNAMVAVTFAVLTWRGRVASPVWLGGVALWIAITGVVYHLLLAATDSQTTVIGWWANIGVHTAVPLAAFAWWLAFAPRRGLSVTAAALWMLWPTVYVCYALARGQMDGIYPYFFTDPNKVGWSGVVTWIVILATAFFVAGLAQIALARIIRHR</sequence>
<name>A0A1I1HYQ9_9RHOB</name>
<dbReference type="EMBL" id="FOLX01000001">
    <property type="protein sequence ID" value="SFC27098.1"/>
    <property type="molecule type" value="Genomic_DNA"/>
</dbReference>
<evidence type="ECO:0000256" key="1">
    <source>
        <dbReference type="SAM" id="Phobius"/>
    </source>
</evidence>
<keyword evidence="3" id="KW-1185">Reference proteome</keyword>
<dbReference type="NCBIfam" id="NF038065">
    <property type="entry name" value="Pr6Pr"/>
    <property type="match status" value="1"/>
</dbReference>
<proteinExistence type="predicted"/>
<organism evidence="2 3">
    <name type="scientific">Pseudooceanicola nitratireducens</name>
    <dbReference type="NCBI Taxonomy" id="517719"/>
    <lineage>
        <taxon>Bacteria</taxon>
        <taxon>Pseudomonadati</taxon>
        <taxon>Pseudomonadota</taxon>
        <taxon>Alphaproteobacteria</taxon>
        <taxon>Rhodobacterales</taxon>
        <taxon>Paracoccaceae</taxon>
        <taxon>Pseudooceanicola</taxon>
    </lineage>
</organism>
<keyword evidence="1" id="KW-0812">Transmembrane</keyword>
<keyword evidence="1" id="KW-1133">Transmembrane helix</keyword>
<dbReference type="Proteomes" id="UP000231644">
    <property type="component" value="Unassembled WGS sequence"/>
</dbReference>
<feature type="transmembrane region" description="Helical" evidence="1">
    <location>
        <begin position="45"/>
        <end position="66"/>
    </location>
</feature>